<feature type="transmembrane region" description="Helical" evidence="1">
    <location>
        <begin position="38"/>
        <end position="57"/>
    </location>
</feature>
<reference evidence="2" key="1">
    <citation type="submission" date="2021-06" db="EMBL/GenBank/DDBJ databases">
        <authorList>
            <person name="Kallberg Y."/>
            <person name="Tangrot J."/>
            <person name="Rosling A."/>
        </authorList>
    </citation>
    <scope>NUCLEOTIDE SEQUENCE</scope>
    <source>
        <strain evidence="2">FL966</strain>
    </source>
</reference>
<dbReference type="OrthoDB" id="423313at2759"/>
<evidence type="ECO:0000313" key="2">
    <source>
        <dbReference type="EMBL" id="CAG8696529.1"/>
    </source>
</evidence>
<evidence type="ECO:0000313" key="3">
    <source>
        <dbReference type="Proteomes" id="UP000789759"/>
    </source>
</evidence>
<keyword evidence="1" id="KW-0812">Transmembrane</keyword>
<keyword evidence="3" id="KW-1185">Reference proteome</keyword>
<evidence type="ECO:0000256" key="1">
    <source>
        <dbReference type="SAM" id="Phobius"/>
    </source>
</evidence>
<accession>A0A9N9EXF7</accession>
<keyword evidence="1" id="KW-0472">Membrane</keyword>
<proteinExistence type="predicted"/>
<comment type="caution">
    <text evidence="2">The sequence shown here is derived from an EMBL/GenBank/DDBJ whole genome shotgun (WGS) entry which is preliminary data.</text>
</comment>
<name>A0A9N9EXF7_9GLOM</name>
<dbReference type="EMBL" id="CAJVQA010010411">
    <property type="protein sequence ID" value="CAG8696529.1"/>
    <property type="molecule type" value="Genomic_DNA"/>
</dbReference>
<keyword evidence="1" id="KW-1133">Transmembrane helix</keyword>
<gene>
    <name evidence="2" type="ORF">CPELLU_LOCUS11592</name>
</gene>
<protein>
    <submittedName>
        <fullName evidence="2">17116_t:CDS:1</fullName>
    </submittedName>
</protein>
<dbReference type="AlphaFoldDB" id="A0A9N9EXF7"/>
<dbReference type="Proteomes" id="UP000789759">
    <property type="component" value="Unassembled WGS sequence"/>
</dbReference>
<sequence>MTKAAILPTTHPIPPTKHRRNSFVEVSDYILRTRRFRILGSALGLFLCSLWVVAHFSDASFNIHTLQRYKNNEAAMVAASVMGDGGEEADTKEIQTCTISIYTFPNVFVNSMSIGG</sequence>
<organism evidence="2 3">
    <name type="scientific">Cetraspora pellucida</name>
    <dbReference type="NCBI Taxonomy" id="1433469"/>
    <lineage>
        <taxon>Eukaryota</taxon>
        <taxon>Fungi</taxon>
        <taxon>Fungi incertae sedis</taxon>
        <taxon>Mucoromycota</taxon>
        <taxon>Glomeromycotina</taxon>
        <taxon>Glomeromycetes</taxon>
        <taxon>Diversisporales</taxon>
        <taxon>Gigasporaceae</taxon>
        <taxon>Cetraspora</taxon>
    </lineage>
</organism>